<dbReference type="EMBL" id="CACRXK020000193">
    <property type="protein sequence ID" value="CAB3979398.1"/>
    <property type="molecule type" value="Genomic_DNA"/>
</dbReference>
<sequence>MDKNCKAWGQTCRRCKGKDNFERVCKSKPSGNYFRKEEKPKHVRQVEDGDRYAFTVRNSNDTSANITVDVGGIPVQMIIDSGATCNIIDQKLWEHLKLENIRCESTMCKPNVYPYGSEEPLPVLGKFTANVTVGKNSFNIVEFIVIEGSGQALLG</sequence>
<proteinExistence type="predicted"/>
<dbReference type="GO" id="GO:0006508">
    <property type="term" value="P:proteolysis"/>
    <property type="evidence" value="ECO:0007669"/>
    <property type="project" value="InterPro"/>
</dbReference>
<comment type="caution">
    <text evidence="1">The sequence shown here is derived from an EMBL/GenBank/DDBJ whole genome shotgun (WGS) entry which is preliminary data.</text>
</comment>
<dbReference type="InterPro" id="IPR021109">
    <property type="entry name" value="Peptidase_aspartic_dom_sf"/>
</dbReference>
<evidence type="ECO:0000313" key="2">
    <source>
        <dbReference type="Proteomes" id="UP001152795"/>
    </source>
</evidence>
<gene>
    <name evidence="1" type="ORF">PACLA_8A051917</name>
</gene>
<reference evidence="1" key="1">
    <citation type="submission" date="2020-04" db="EMBL/GenBank/DDBJ databases">
        <authorList>
            <person name="Alioto T."/>
            <person name="Alioto T."/>
            <person name="Gomez Garrido J."/>
        </authorList>
    </citation>
    <scope>NUCLEOTIDE SEQUENCE</scope>
    <source>
        <strain evidence="1">A484AB</strain>
    </source>
</reference>
<dbReference type="Proteomes" id="UP001152795">
    <property type="component" value="Unassembled WGS sequence"/>
</dbReference>
<dbReference type="OrthoDB" id="10060843at2759"/>
<organism evidence="1 2">
    <name type="scientific">Paramuricea clavata</name>
    <name type="common">Red gorgonian</name>
    <name type="synonym">Violescent sea-whip</name>
    <dbReference type="NCBI Taxonomy" id="317549"/>
    <lineage>
        <taxon>Eukaryota</taxon>
        <taxon>Metazoa</taxon>
        <taxon>Cnidaria</taxon>
        <taxon>Anthozoa</taxon>
        <taxon>Octocorallia</taxon>
        <taxon>Malacalcyonacea</taxon>
        <taxon>Plexauridae</taxon>
        <taxon>Paramuricea</taxon>
    </lineage>
</organism>
<keyword evidence="2" id="KW-1185">Reference proteome</keyword>
<dbReference type="Gene3D" id="2.40.70.10">
    <property type="entry name" value="Acid Proteases"/>
    <property type="match status" value="1"/>
</dbReference>
<dbReference type="GO" id="GO:0004190">
    <property type="term" value="F:aspartic-type endopeptidase activity"/>
    <property type="evidence" value="ECO:0007669"/>
    <property type="project" value="InterPro"/>
</dbReference>
<dbReference type="SUPFAM" id="SSF50630">
    <property type="entry name" value="Acid proteases"/>
    <property type="match status" value="1"/>
</dbReference>
<dbReference type="InterPro" id="IPR001969">
    <property type="entry name" value="Aspartic_peptidase_AS"/>
</dbReference>
<dbReference type="AlphaFoldDB" id="A0A6S7FJE6"/>
<dbReference type="PROSITE" id="PS00141">
    <property type="entry name" value="ASP_PROTEASE"/>
    <property type="match status" value="1"/>
</dbReference>
<evidence type="ECO:0000313" key="1">
    <source>
        <dbReference type="EMBL" id="CAB3979398.1"/>
    </source>
</evidence>
<accession>A0A6S7FJE6</accession>
<dbReference type="CDD" id="cd00303">
    <property type="entry name" value="retropepsin_like"/>
    <property type="match status" value="1"/>
</dbReference>
<dbReference type="Pfam" id="PF13650">
    <property type="entry name" value="Asp_protease_2"/>
    <property type="match status" value="1"/>
</dbReference>
<protein>
    <submittedName>
        <fullName evidence="1">Transposon Tf2-6 poly</fullName>
    </submittedName>
</protein>
<name>A0A6S7FJE6_PARCT</name>